<dbReference type="EMBL" id="BARU01013844">
    <property type="protein sequence ID" value="GAH41479.1"/>
    <property type="molecule type" value="Genomic_DNA"/>
</dbReference>
<comment type="caution">
    <text evidence="1">The sequence shown here is derived from an EMBL/GenBank/DDBJ whole genome shotgun (WGS) entry which is preliminary data.</text>
</comment>
<proteinExistence type="predicted"/>
<reference evidence="1" key="1">
    <citation type="journal article" date="2014" name="Front. Microbiol.">
        <title>High frequency of phylogenetically diverse reductive dehalogenase-homologous genes in deep subseafloor sedimentary metagenomes.</title>
        <authorList>
            <person name="Kawai M."/>
            <person name="Futagami T."/>
            <person name="Toyoda A."/>
            <person name="Takaki Y."/>
            <person name="Nishi S."/>
            <person name="Hori S."/>
            <person name="Arai W."/>
            <person name="Tsubouchi T."/>
            <person name="Morono Y."/>
            <person name="Uchiyama I."/>
            <person name="Ito T."/>
            <person name="Fujiyama A."/>
            <person name="Inagaki F."/>
            <person name="Takami H."/>
        </authorList>
    </citation>
    <scope>NUCLEOTIDE SEQUENCE</scope>
    <source>
        <strain evidence="1">Expedition CK06-06</strain>
    </source>
</reference>
<name>X1GIR8_9ZZZZ</name>
<organism evidence="1">
    <name type="scientific">marine sediment metagenome</name>
    <dbReference type="NCBI Taxonomy" id="412755"/>
    <lineage>
        <taxon>unclassified sequences</taxon>
        <taxon>metagenomes</taxon>
        <taxon>ecological metagenomes</taxon>
    </lineage>
</organism>
<accession>X1GIR8</accession>
<feature type="non-terminal residue" evidence="1">
    <location>
        <position position="43"/>
    </location>
</feature>
<protein>
    <submittedName>
        <fullName evidence="1">Uncharacterized protein</fullName>
    </submittedName>
</protein>
<evidence type="ECO:0000313" key="1">
    <source>
        <dbReference type="EMBL" id="GAH41479.1"/>
    </source>
</evidence>
<sequence>MATDEETVKDNDKANDVNNEEIGVDKIWLRAIVSDKVEKPHTW</sequence>
<dbReference type="AlphaFoldDB" id="X1GIR8"/>
<gene>
    <name evidence="1" type="ORF">S03H2_24760</name>
</gene>